<accession>A0A1H1F334</accession>
<gene>
    <name evidence="1" type="ORF">SAMN05216231_3183</name>
</gene>
<dbReference type="Proteomes" id="UP000199444">
    <property type="component" value="Unassembled WGS sequence"/>
</dbReference>
<keyword evidence="2" id="KW-1185">Reference proteome</keyword>
<reference evidence="1 2" key="1">
    <citation type="submission" date="2016-10" db="EMBL/GenBank/DDBJ databases">
        <authorList>
            <person name="de Groot N.N."/>
        </authorList>
    </citation>
    <scope>NUCLEOTIDE SEQUENCE [LARGE SCALE GENOMIC DNA]</scope>
    <source>
        <strain evidence="1 2">CGMCC 1.10449</strain>
    </source>
</reference>
<evidence type="ECO:0000313" key="2">
    <source>
        <dbReference type="Proteomes" id="UP000199444"/>
    </source>
</evidence>
<name>A0A1H1F334_9BACI</name>
<protein>
    <submittedName>
        <fullName evidence="1">Uncharacterized protein</fullName>
    </submittedName>
</protein>
<proteinExistence type="predicted"/>
<evidence type="ECO:0000313" key="1">
    <source>
        <dbReference type="EMBL" id="SDQ95367.1"/>
    </source>
</evidence>
<organism evidence="1 2">
    <name type="scientific">Virgibacillus salinus</name>
    <dbReference type="NCBI Taxonomy" id="553311"/>
    <lineage>
        <taxon>Bacteria</taxon>
        <taxon>Bacillati</taxon>
        <taxon>Bacillota</taxon>
        <taxon>Bacilli</taxon>
        <taxon>Bacillales</taxon>
        <taxon>Bacillaceae</taxon>
        <taxon>Virgibacillus</taxon>
    </lineage>
</organism>
<sequence length="63" mass="7346">MEKHQKTLLKKQLTYLLKVDKQPRLTIVLKSITILIGLSKKVNPFFKNVKIPIQVCVFELILI</sequence>
<dbReference type="EMBL" id="FNKD01000003">
    <property type="protein sequence ID" value="SDQ95367.1"/>
    <property type="molecule type" value="Genomic_DNA"/>
</dbReference>
<dbReference type="STRING" id="553311.SAMN05216231_3183"/>
<dbReference type="AlphaFoldDB" id="A0A1H1F334"/>